<protein>
    <submittedName>
        <fullName evidence="2">Uncharacterized protein</fullName>
    </submittedName>
</protein>
<dbReference type="InterPro" id="IPR045469">
    <property type="entry name" value="Nis1"/>
</dbReference>
<feature type="chain" id="PRO_5020376331" evidence="1">
    <location>
        <begin position="20"/>
        <end position="148"/>
    </location>
</feature>
<dbReference type="AlphaFoldDB" id="A0A4V2MX24"/>
<dbReference type="EMBL" id="RWJN01000064">
    <property type="protein sequence ID" value="TCD68507.1"/>
    <property type="molecule type" value="Genomic_DNA"/>
</dbReference>
<reference evidence="2 3" key="1">
    <citation type="submission" date="2018-11" db="EMBL/GenBank/DDBJ databases">
        <title>Genome assembly of Steccherinum ochraceum LE-BIN_3174, the white-rot fungus of the Steccherinaceae family (The Residual Polyporoid clade, Polyporales, Basidiomycota).</title>
        <authorList>
            <person name="Fedorova T.V."/>
            <person name="Glazunova O.A."/>
            <person name="Landesman E.O."/>
            <person name="Moiseenko K.V."/>
            <person name="Psurtseva N.V."/>
            <person name="Savinova O.S."/>
            <person name="Shakhova N.V."/>
            <person name="Tyazhelova T.V."/>
            <person name="Vasina D.V."/>
        </authorList>
    </citation>
    <scope>NUCLEOTIDE SEQUENCE [LARGE SCALE GENOMIC DNA]</scope>
    <source>
        <strain evidence="2 3">LE-BIN_3174</strain>
    </source>
</reference>
<dbReference type="Proteomes" id="UP000292702">
    <property type="component" value="Unassembled WGS sequence"/>
</dbReference>
<comment type="caution">
    <text evidence="2">The sequence shown here is derived from an EMBL/GenBank/DDBJ whole genome shotgun (WGS) entry which is preliminary data.</text>
</comment>
<evidence type="ECO:0000256" key="1">
    <source>
        <dbReference type="SAM" id="SignalP"/>
    </source>
</evidence>
<gene>
    <name evidence="2" type="ORF">EIP91_010563</name>
</gene>
<sequence length="148" mass="15363">MMMTRSMLALAVFAISATAQSITIAAPTDGSTVTAGQAITVDIARPNTLSPSQEVSVAIGLLNCGKSCAGIDPSQRFGEILFAGPYAPTQQPSGPDHIDFYQNFTVTIPQSFAGSQASLNVAHFNLIGAGPFPNLETKNITLNFAAST</sequence>
<accession>A0A4V2MX24</accession>
<name>A0A4V2MX24_9APHY</name>
<keyword evidence="3" id="KW-1185">Reference proteome</keyword>
<feature type="signal peptide" evidence="1">
    <location>
        <begin position="1"/>
        <end position="19"/>
    </location>
</feature>
<keyword evidence="1" id="KW-0732">Signal</keyword>
<dbReference type="OrthoDB" id="2841294at2759"/>
<evidence type="ECO:0000313" key="2">
    <source>
        <dbReference type="EMBL" id="TCD68507.1"/>
    </source>
</evidence>
<dbReference type="Pfam" id="PF19271">
    <property type="entry name" value="Nis1"/>
    <property type="match status" value="1"/>
</dbReference>
<evidence type="ECO:0000313" key="3">
    <source>
        <dbReference type="Proteomes" id="UP000292702"/>
    </source>
</evidence>
<proteinExistence type="predicted"/>
<organism evidence="2 3">
    <name type="scientific">Steccherinum ochraceum</name>
    <dbReference type="NCBI Taxonomy" id="92696"/>
    <lineage>
        <taxon>Eukaryota</taxon>
        <taxon>Fungi</taxon>
        <taxon>Dikarya</taxon>
        <taxon>Basidiomycota</taxon>
        <taxon>Agaricomycotina</taxon>
        <taxon>Agaricomycetes</taxon>
        <taxon>Polyporales</taxon>
        <taxon>Steccherinaceae</taxon>
        <taxon>Steccherinum</taxon>
    </lineage>
</organism>